<gene>
    <name evidence="1" type="ORF">ACFFX0_25960</name>
</gene>
<protein>
    <submittedName>
        <fullName evidence="1">Uncharacterized protein</fullName>
    </submittedName>
</protein>
<proteinExistence type="predicted"/>
<dbReference type="Proteomes" id="UP001589575">
    <property type="component" value="Unassembled WGS sequence"/>
</dbReference>
<evidence type="ECO:0000313" key="2">
    <source>
        <dbReference type="Proteomes" id="UP001589575"/>
    </source>
</evidence>
<dbReference type="EMBL" id="JBHMFI010000002">
    <property type="protein sequence ID" value="MFB9074449.1"/>
    <property type="molecule type" value="Genomic_DNA"/>
</dbReference>
<accession>A0ABV5G746</accession>
<name>A0ABV5G746_9MICC</name>
<sequence>MALASTLMDLSVYLVGPSSPPFCRASRVTRTYFFSAAYESSSRFLGTRPEIKVPSLRRRSKFVRTSE</sequence>
<reference evidence="1 2" key="1">
    <citation type="submission" date="2024-09" db="EMBL/GenBank/DDBJ databases">
        <authorList>
            <person name="Sun Q."/>
            <person name="Mori K."/>
        </authorList>
    </citation>
    <scope>NUCLEOTIDE SEQUENCE [LARGE SCALE GENOMIC DNA]</scope>
    <source>
        <strain evidence="1 2">CCM 7609</strain>
    </source>
</reference>
<organism evidence="1 2">
    <name type="scientific">Citricoccus parietis</name>
    <dbReference type="NCBI Taxonomy" id="592307"/>
    <lineage>
        <taxon>Bacteria</taxon>
        <taxon>Bacillati</taxon>
        <taxon>Actinomycetota</taxon>
        <taxon>Actinomycetes</taxon>
        <taxon>Micrococcales</taxon>
        <taxon>Micrococcaceae</taxon>
        <taxon>Citricoccus</taxon>
    </lineage>
</organism>
<comment type="caution">
    <text evidence="1">The sequence shown here is derived from an EMBL/GenBank/DDBJ whole genome shotgun (WGS) entry which is preliminary data.</text>
</comment>
<keyword evidence="2" id="KW-1185">Reference proteome</keyword>
<evidence type="ECO:0000313" key="1">
    <source>
        <dbReference type="EMBL" id="MFB9074449.1"/>
    </source>
</evidence>